<evidence type="ECO:0000313" key="1">
    <source>
        <dbReference type="EMBL" id="KAF9491986.1"/>
    </source>
</evidence>
<protein>
    <submittedName>
        <fullName evidence="1">Uncharacterized protein</fullName>
    </submittedName>
</protein>
<dbReference type="OrthoDB" id="3100451at2759"/>
<comment type="caution">
    <text evidence="1">The sequence shown here is derived from an EMBL/GenBank/DDBJ whole genome shotgun (WGS) entry which is preliminary data.</text>
</comment>
<proteinExistence type="predicted"/>
<accession>A0A9P5ZUG4</accession>
<reference evidence="1" key="1">
    <citation type="submission" date="2020-11" db="EMBL/GenBank/DDBJ databases">
        <authorList>
            <consortium name="DOE Joint Genome Institute"/>
            <person name="Ahrendt S."/>
            <person name="Riley R."/>
            <person name="Andreopoulos W."/>
            <person name="Labutti K."/>
            <person name="Pangilinan J."/>
            <person name="Ruiz-Duenas F.J."/>
            <person name="Barrasa J.M."/>
            <person name="Sanchez-Garcia M."/>
            <person name="Camarero S."/>
            <person name="Miyauchi S."/>
            <person name="Serrano A."/>
            <person name="Linde D."/>
            <person name="Babiker R."/>
            <person name="Drula E."/>
            <person name="Ayuso-Fernandez I."/>
            <person name="Pacheco R."/>
            <person name="Padilla G."/>
            <person name="Ferreira P."/>
            <person name="Barriuso J."/>
            <person name="Kellner H."/>
            <person name="Castanera R."/>
            <person name="Alfaro M."/>
            <person name="Ramirez L."/>
            <person name="Pisabarro A.G."/>
            <person name="Kuo A."/>
            <person name="Tritt A."/>
            <person name="Lipzen A."/>
            <person name="He G."/>
            <person name="Yan M."/>
            <person name="Ng V."/>
            <person name="Cullen D."/>
            <person name="Martin F."/>
            <person name="Rosso M.-N."/>
            <person name="Henrissat B."/>
            <person name="Hibbett D."/>
            <person name="Martinez A.T."/>
            <person name="Grigoriev I.V."/>
        </authorList>
    </citation>
    <scope>NUCLEOTIDE SEQUENCE</scope>
    <source>
        <strain evidence="1">ATCC 90797</strain>
    </source>
</reference>
<keyword evidence="2" id="KW-1185">Reference proteome</keyword>
<dbReference type="EMBL" id="MU154609">
    <property type="protein sequence ID" value="KAF9491986.1"/>
    <property type="molecule type" value="Genomic_DNA"/>
</dbReference>
<name>A0A9P5ZUG4_PLEER</name>
<evidence type="ECO:0000313" key="2">
    <source>
        <dbReference type="Proteomes" id="UP000807025"/>
    </source>
</evidence>
<organism evidence="1 2">
    <name type="scientific">Pleurotus eryngii</name>
    <name type="common">Boletus of the steppes</name>
    <dbReference type="NCBI Taxonomy" id="5323"/>
    <lineage>
        <taxon>Eukaryota</taxon>
        <taxon>Fungi</taxon>
        <taxon>Dikarya</taxon>
        <taxon>Basidiomycota</taxon>
        <taxon>Agaricomycotina</taxon>
        <taxon>Agaricomycetes</taxon>
        <taxon>Agaricomycetidae</taxon>
        <taxon>Agaricales</taxon>
        <taxon>Pleurotineae</taxon>
        <taxon>Pleurotaceae</taxon>
        <taxon>Pleurotus</taxon>
    </lineage>
</organism>
<gene>
    <name evidence="1" type="ORF">BDN71DRAFT_1509889</name>
</gene>
<sequence>MAPASKHPLIGSVITSSTLGSKRLRKTGDDEPLGADLAELQQAWVDSQSTPVATESLQYAAEEEDKETSE</sequence>
<dbReference type="AlphaFoldDB" id="A0A9P5ZUG4"/>
<dbReference type="Proteomes" id="UP000807025">
    <property type="component" value="Unassembled WGS sequence"/>
</dbReference>